<organism evidence="3 4">
    <name type="scientific">Mesorhizobium marinum</name>
    <dbReference type="NCBI Taxonomy" id="3228790"/>
    <lineage>
        <taxon>Bacteria</taxon>
        <taxon>Pseudomonadati</taxon>
        <taxon>Pseudomonadota</taxon>
        <taxon>Alphaproteobacteria</taxon>
        <taxon>Hyphomicrobiales</taxon>
        <taxon>Phyllobacteriaceae</taxon>
        <taxon>Mesorhizobium</taxon>
    </lineage>
</organism>
<name>A0ABV3QXW6_9HYPH</name>
<keyword evidence="4" id="KW-1185">Reference proteome</keyword>
<dbReference type="RefSeq" id="WP_367722854.1">
    <property type="nucleotide sequence ID" value="NZ_JBFOCH010000002.1"/>
</dbReference>
<dbReference type="EMBL" id="JBFOCI010000002">
    <property type="protein sequence ID" value="MEW9805768.1"/>
    <property type="molecule type" value="Genomic_DNA"/>
</dbReference>
<accession>A0ABV3QXW6</accession>
<evidence type="ECO:0000313" key="3">
    <source>
        <dbReference type="EMBL" id="MEW9805768.1"/>
    </source>
</evidence>
<sequence>MRKTILAVAAMMALAGCTTAEQDATVGGLAGAGIGALATGDAGGAIVGGVVGAASGVLLGKATRSGWCRYRDRYGRIYEARCR</sequence>
<dbReference type="Proteomes" id="UP001556196">
    <property type="component" value="Unassembled WGS sequence"/>
</dbReference>
<evidence type="ECO:0008006" key="5">
    <source>
        <dbReference type="Google" id="ProtNLM"/>
    </source>
</evidence>
<reference evidence="3 4" key="1">
    <citation type="submission" date="2024-06" db="EMBL/GenBank/DDBJ databases">
        <authorList>
            <person name="Tuo L."/>
        </authorList>
    </citation>
    <scope>NUCLEOTIDE SEQUENCE [LARGE SCALE GENOMIC DNA]</scope>
    <source>
        <strain evidence="3 4">ZMM04-5</strain>
    </source>
</reference>
<evidence type="ECO:0000313" key="4">
    <source>
        <dbReference type="Proteomes" id="UP001556196"/>
    </source>
</evidence>
<comment type="caution">
    <text evidence="3">The sequence shown here is derived from an EMBL/GenBank/DDBJ whole genome shotgun (WGS) entry which is preliminary data.</text>
</comment>
<keyword evidence="1" id="KW-1133">Transmembrane helix</keyword>
<dbReference type="PROSITE" id="PS51257">
    <property type="entry name" value="PROKAR_LIPOPROTEIN"/>
    <property type="match status" value="1"/>
</dbReference>
<keyword evidence="1" id="KW-0812">Transmembrane</keyword>
<protein>
    <recommendedName>
        <fullName evidence="5">Glycine zipper domain-containing protein</fullName>
    </recommendedName>
</protein>
<feature type="signal peptide" evidence="2">
    <location>
        <begin position="1"/>
        <end position="20"/>
    </location>
</feature>
<evidence type="ECO:0000256" key="2">
    <source>
        <dbReference type="SAM" id="SignalP"/>
    </source>
</evidence>
<keyword evidence="1" id="KW-0472">Membrane</keyword>
<feature type="transmembrane region" description="Helical" evidence="1">
    <location>
        <begin position="44"/>
        <end position="63"/>
    </location>
</feature>
<feature type="chain" id="PRO_5045375445" description="Glycine zipper domain-containing protein" evidence="2">
    <location>
        <begin position="21"/>
        <end position="83"/>
    </location>
</feature>
<evidence type="ECO:0000256" key="1">
    <source>
        <dbReference type="SAM" id="Phobius"/>
    </source>
</evidence>
<proteinExistence type="predicted"/>
<keyword evidence="2" id="KW-0732">Signal</keyword>
<gene>
    <name evidence="3" type="ORF">ABUE31_07225</name>
</gene>